<feature type="region of interest" description="Disordered" evidence="8">
    <location>
        <begin position="319"/>
        <end position="361"/>
    </location>
</feature>
<evidence type="ECO:0000256" key="3">
    <source>
        <dbReference type="ARBA" id="ARBA00022679"/>
    </source>
</evidence>
<feature type="compositionally biased region" description="Basic and acidic residues" evidence="8">
    <location>
        <begin position="319"/>
        <end position="333"/>
    </location>
</feature>
<keyword evidence="5 7" id="KW-0862">Zinc</keyword>
<dbReference type="InterPro" id="IPR050134">
    <property type="entry name" value="NAD-dep_sirtuin_deacylases"/>
</dbReference>
<feature type="binding site" evidence="7">
    <location>
        <position position="166"/>
    </location>
    <ligand>
        <name>Zn(2+)</name>
        <dbReference type="ChEBI" id="CHEBI:29105"/>
    </ligand>
</feature>
<dbReference type="InterPro" id="IPR029035">
    <property type="entry name" value="DHS-like_NAD/FAD-binding_dom"/>
</dbReference>
<dbReference type="GO" id="GO:0046872">
    <property type="term" value="F:metal ion binding"/>
    <property type="evidence" value="ECO:0007669"/>
    <property type="project" value="UniProtKB-KW"/>
</dbReference>
<dbReference type="InterPro" id="IPR026591">
    <property type="entry name" value="Sirtuin_cat_small_dom_sf"/>
</dbReference>
<feature type="compositionally biased region" description="Polar residues" evidence="8">
    <location>
        <begin position="374"/>
        <end position="421"/>
    </location>
</feature>
<dbReference type="PROSITE" id="PS50305">
    <property type="entry name" value="SIRTUIN"/>
    <property type="match status" value="1"/>
</dbReference>
<evidence type="ECO:0000313" key="10">
    <source>
        <dbReference type="EMBL" id="KAG0275674.1"/>
    </source>
</evidence>
<feature type="domain" description="Deacetylase sirtuin-type" evidence="9">
    <location>
        <begin position="28"/>
        <end position="301"/>
    </location>
</feature>
<comment type="cofactor">
    <cofactor evidence="1">
        <name>Zn(2+)</name>
        <dbReference type="ChEBI" id="CHEBI:29105"/>
    </cofactor>
</comment>
<feature type="compositionally biased region" description="Low complexity" evidence="8">
    <location>
        <begin position="581"/>
        <end position="597"/>
    </location>
</feature>
<feature type="compositionally biased region" description="Low complexity" evidence="8">
    <location>
        <begin position="348"/>
        <end position="358"/>
    </location>
</feature>
<sequence>MTPTTSTVRIPIKDRPLKPKPEPEPRIQILKDQTIGAIADHILQGKAKNIIVMTGAGISTAAGIKDFRSPGTGLYDDLEKYNLPFPEAVFDLAFFKETPLPFYQLAKHLYPGQYRPTLTHYLLPLLAKKKLLLRSYTQNIDSLERLAGLDEDLLVEAHGSFSTAKCTQCDMTTDSAWVKQHIMASEIPYCKRCSGLVKPSITFFGESLPRRFLSQVDKDFKDCDLLIVLGTSLKVEPFNKLIAQVSPKCPRLLINREKAGQEIHSGFDFEDKWKYTIQRDALFLGNCDEGVRAFADLCGWEAELQAMYDEGHAKLKLTEEQEKNAESKGRRNPDEDEDADRDDRGFSDDLSVLSGSSDSMDDITHQFQRSTLLSQADDTLTETDPNSKSASYDDSTISSTPKISGNNLDRTGETTKPTASATEPMMNEPPTTRQSSRDDSNVATTSRQSVHDSEAVSVHSVKATETSSSEVTTTVHLIEASEASQSASGSATSGQKTGTVKAEDTKDAIRTALAEEDEESVAPTDPVMVLPCESETPALPLTDSIDDMQAPILSSSSSSCGADEPYMLSPMASFQESSSADSLDTRPTSTSTPPYTPLIYSTDGTDVSRSLFAFVPMTATFPSTEAGVDHDVCVKHSYGGHGSAQEVGSGMLQMMRRKRRMESENVGAGTLTSAPKREMKCLRGPGTAPPRVTKRRRVD</sequence>
<keyword evidence="6" id="KW-0520">NAD</keyword>
<dbReference type="AlphaFoldDB" id="A0AAD4DE15"/>
<evidence type="ECO:0000256" key="7">
    <source>
        <dbReference type="PROSITE-ProRule" id="PRU00236"/>
    </source>
</evidence>
<gene>
    <name evidence="10" type="primary">SIRT2_1</name>
    <name evidence="10" type="ORF">BGZ95_008506</name>
</gene>
<dbReference type="Gene3D" id="3.40.50.1220">
    <property type="entry name" value="TPP-binding domain"/>
    <property type="match status" value="1"/>
</dbReference>
<evidence type="ECO:0000256" key="6">
    <source>
        <dbReference type="ARBA" id="ARBA00023027"/>
    </source>
</evidence>
<dbReference type="Proteomes" id="UP001194580">
    <property type="component" value="Unassembled WGS sequence"/>
</dbReference>
<feature type="active site" description="Proton acceptor" evidence="7">
    <location>
        <position position="158"/>
    </location>
</feature>
<feature type="binding site" evidence="7">
    <location>
        <position position="169"/>
    </location>
    <ligand>
        <name>Zn(2+)</name>
        <dbReference type="ChEBI" id="CHEBI:29105"/>
    </ligand>
</feature>
<feature type="compositionally biased region" description="Low complexity" evidence="8">
    <location>
        <begin position="464"/>
        <end position="495"/>
    </location>
</feature>
<dbReference type="GO" id="GO:0005634">
    <property type="term" value="C:nucleus"/>
    <property type="evidence" value="ECO:0007669"/>
    <property type="project" value="TreeGrafter"/>
</dbReference>
<name>A0AAD4DE15_9FUNG</name>
<dbReference type="GO" id="GO:0017136">
    <property type="term" value="F:histone deacetylase activity, NAD-dependent"/>
    <property type="evidence" value="ECO:0007669"/>
    <property type="project" value="TreeGrafter"/>
</dbReference>
<reference evidence="10" key="1">
    <citation type="journal article" date="2020" name="Fungal Divers.">
        <title>Resolving the Mortierellaceae phylogeny through synthesis of multi-gene phylogenetics and phylogenomics.</title>
        <authorList>
            <person name="Vandepol N."/>
            <person name="Liber J."/>
            <person name="Desiro A."/>
            <person name="Na H."/>
            <person name="Kennedy M."/>
            <person name="Barry K."/>
            <person name="Grigoriev I.V."/>
            <person name="Miller A.N."/>
            <person name="O'Donnell K."/>
            <person name="Stajich J.E."/>
            <person name="Bonito G."/>
        </authorList>
    </citation>
    <scope>NUCLEOTIDE SEQUENCE</scope>
    <source>
        <strain evidence="10">NRRL 28262</strain>
    </source>
</reference>
<comment type="similarity">
    <text evidence="2">Belongs to the sirtuin family. Class I subfamily.</text>
</comment>
<keyword evidence="11" id="KW-1185">Reference proteome</keyword>
<dbReference type="PANTHER" id="PTHR11085">
    <property type="entry name" value="NAD-DEPENDENT PROTEIN DEACYLASE SIRTUIN-5, MITOCHONDRIAL-RELATED"/>
    <property type="match status" value="1"/>
</dbReference>
<evidence type="ECO:0000259" key="9">
    <source>
        <dbReference type="PROSITE" id="PS50305"/>
    </source>
</evidence>
<evidence type="ECO:0000256" key="5">
    <source>
        <dbReference type="ARBA" id="ARBA00022833"/>
    </source>
</evidence>
<feature type="region of interest" description="Disordered" evidence="8">
    <location>
        <begin position="573"/>
        <end position="597"/>
    </location>
</feature>
<feature type="compositionally biased region" description="Basic and acidic residues" evidence="8">
    <location>
        <begin position="11"/>
        <end position="24"/>
    </location>
</feature>
<feature type="region of interest" description="Disordered" evidence="8">
    <location>
        <begin position="661"/>
        <end position="699"/>
    </location>
</feature>
<accession>A0AAD4DE15</accession>
<proteinExistence type="inferred from homology"/>
<evidence type="ECO:0000256" key="1">
    <source>
        <dbReference type="ARBA" id="ARBA00001947"/>
    </source>
</evidence>
<evidence type="ECO:0000256" key="8">
    <source>
        <dbReference type="SAM" id="MobiDB-lite"/>
    </source>
</evidence>
<comment type="caution">
    <text evidence="10">The sequence shown here is derived from an EMBL/GenBank/DDBJ whole genome shotgun (WGS) entry which is preliminary data.</text>
</comment>
<dbReference type="InterPro" id="IPR003000">
    <property type="entry name" value="Sirtuin"/>
</dbReference>
<feature type="region of interest" description="Disordered" evidence="8">
    <location>
        <begin position="374"/>
        <end position="505"/>
    </location>
</feature>
<evidence type="ECO:0000256" key="2">
    <source>
        <dbReference type="ARBA" id="ARBA00006924"/>
    </source>
</evidence>
<keyword evidence="3" id="KW-0808">Transferase</keyword>
<dbReference type="InterPro" id="IPR026590">
    <property type="entry name" value="Ssirtuin_cat_dom"/>
</dbReference>
<protein>
    <submittedName>
        <fullName evidence="10">NAD-dependent protein deacetylase sirtuin-2</fullName>
    </submittedName>
</protein>
<feature type="region of interest" description="Disordered" evidence="8">
    <location>
        <begin position="1"/>
        <end position="24"/>
    </location>
</feature>
<evidence type="ECO:0000256" key="4">
    <source>
        <dbReference type="ARBA" id="ARBA00022723"/>
    </source>
</evidence>
<dbReference type="Gene3D" id="3.30.1600.10">
    <property type="entry name" value="SIR2/SIRT2 'Small Domain"/>
    <property type="match status" value="1"/>
</dbReference>
<dbReference type="Pfam" id="PF02146">
    <property type="entry name" value="SIR2"/>
    <property type="match status" value="1"/>
</dbReference>
<dbReference type="SUPFAM" id="SSF52467">
    <property type="entry name" value="DHS-like NAD/FAD-binding domain"/>
    <property type="match status" value="1"/>
</dbReference>
<evidence type="ECO:0000313" key="11">
    <source>
        <dbReference type="Proteomes" id="UP001194580"/>
    </source>
</evidence>
<dbReference type="GO" id="GO:0070403">
    <property type="term" value="F:NAD+ binding"/>
    <property type="evidence" value="ECO:0007669"/>
    <property type="project" value="InterPro"/>
</dbReference>
<feature type="binding site" evidence="7">
    <location>
        <position position="193"/>
    </location>
    <ligand>
        <name>Zn(2+)</name>
        <dbReference type="ChEBI" id="CHEBI:29105"/>
    </ligand>
</feature>
<dbReference type="EMBL" id="JAAAIL010000450">
    <property type="protein sequence ID" value="KAG0275674.1"/>
    <property type="molecule type" value="Genomic_DNA"/>
</dbReference>
<organism evidence="10 11">
    <name type="scientific">Linnemannia exigua</name>
    <dbReference type="NCBI Taxonomy" id="604196"/>
    <lineage>
        <taxon>Eukaryota</taxon>
        <taxon>Fungi</taxon>
        <taxon>Fungi incertae sedis</taxon>
        <taxon>Mucoromycota</taxon>
        <taxon>Mortierellomycotina</taxon>
        <taxon>Mortierellomycetes</taxon>
        <taxon>Mortierellales</taxon>
        <taxon>Mortierellaceae</taxon>
        <taxon>Linnemannia</taxon>
    </lineage>
</organism>
<keyword evidence="4 7" id="KW-0479">Metal-binding</keyword>
<dbReference type="PANTHER" id="PTHR11085:SF6">
    <property type="entry name" value="NAD-DEPENDENT PROTEIN DEACETYLASE SIRTUIN-2"/>
    <property type="match status" value="1"/>
</dbReference>
<feature type="binding site" evidence="7">
    <location>
        <position position="190"/>
    </location>
    <ligand>
        <name>Zn(2+)</name>
        <dbReference type="ChEBI" id="CHEBI:29105"/>
    </ligand>
</feature>